<dbReference type="PANTHER" id="PTHR36172:SF1">
    <property type="entry name" value="RESOLVASE-RELATED"/>
    <property type="match status" value="1"/>
</dbReference>
<proteinExistence type="predicted"/>
<dbReference type="InterPro" id="IPR051491">
    <property type="entry name" value="Recombinase/Transposase-rel"/>
</dbReference>
<dbReference type="SUPFAM" id="SSF46955">
    <property type="entry name" value="Putative DNA-binding domain"/>
    <property type="match status" value="1"/>
</dbReference>
<evidence type="ECO:0000259" key="1">
    <source>
        <dbReference type="PROSITE" id="PS50937"/>
    </source>
</evidence>
<protein>
    <submittedName>
        <fullName evidence="2">IS607 family transposase</fullName>
    </submittedName>
</protein>
<dbReference type="Proteomes" id="UP001600894">
    <property type="component" value="Unassembled WGS sequence"/>
</dbReference>
<dbReference type="EMBL" id="BAABXL010000001">
    <property type="protein sequence ID" value="GAA6267771.1"/>
    <property type="molecule type" value="Genomic_DNA"/>
</dbReference>
<evidence type="ECO:0000313" key="2">
    <source>
        <dbReference type="EMBL" id="GAA6267771.1"/>
    </source>
</evidence>
<dbReference type="Gene3D" id="1.10.1660.10">
    <property type="match status" value="1"/>
</dbReference>
<dbReference type="Pfam" id="PF00239">
    <property type="entry name" value="Resolvase"/>
    <property type="match status" value="1"/>
</dbReference>
<dbReference type="Gene3D" id="3.40.50.1390">
    <property type="entry name" value="Resolvase, N-terminal catalytic domain"/>
    <property type="match status" value="1"/>
</dbReference>
<dbReference type="Pfam" id="PF13411">
    <property type="entry name" value="MerR_1"/>
    <property type="match status" value="1"/>
</dbReference>
<dbReference type="InterPro" id="IPR048046">
    <property type="entry name" value="Transpos_IS607"/>
</dbReference>
<keyword evidence="3" id="KW-1185">Reference proteome</keyword>
<name>A0ABQ0AUQ5_9FIRM</name>
<dbReference type="InterPro" id="IPR009061">
    <property type="entry name" value="DNA-bd_dom_put_sf"/>
</dbReference>
<sequence length="201" mass="23635">MSVKTLQRWDREGVLQAKRTPTNRRYYTEEQYRAFQGIHTEKDERAVVIYARVSSRNRRRELMAQTAFLKTFCNARGMIVEKCIEEYGSGLDYKREAWNGLLEMVMAGQVKTIVITGRDRFVRFGYEWFEQFCHRYQMEILVVNNEWLSPAEELAQDVQTVLAAFGERLCSLRKYGQQIQQDREIAGEILDQDIPREASGD</sequence>
<reference evidence="2 3" key="1">
    <citation type="submission" date="2024-04" db="EMBL/GenBank/DDBJ databases">
        <title>Defined microbial consortia suppress multidrug-resistant proinflammatory Enterobacteriaceae via ecological control.</title>
        <authorList>
            <person name="Furuichi M."/>
            <person name="Kawaguchi T."/>
            <person name="Pust M."/>
            <person name="Yasuma K."/>
            <person name="Plichta D."/>
            <person name="Hasegawa N."/>
            <person name="Ohya T."/>
            <person name="Bhattarai S."/>
            <person name="Sasajima S."/>
            <person name="Aoto Y."/>
            <person name="Tuganbaev T."/>
            <person name="Yaginuma M."/>
            <person name="Ueda M."/>
            <person name="Okahashi N."/>
            <person name="Amafuji K."/>
            <person name="Kiridooshi Y."/>
            <person name="Sugita K."/>
            <person name="Strazar M."/>
            <person name="Skelly A."/>
            <person name="Suda W."/>
            <person name="Hattori M."/>
            <person name="Nakamoto N."/>
            <person name="Caballero S."/>
            <person name="Norman J."/>
            <person name="Olle B."/>
            <person name="Tanoue T."/>
            <person name="Arita M."/>
            <person name="Bucci V."/>
            <person name="Atarashi K."/>
            <person name="Xavier R."/>
            <person name="Honda K."/>
        </authorList>
    </citation>
    <scope>NUCLEOTIDE SEQUENCE [LARGE SCALE GENOMIC DNA]</scope>
    <source>
        <strain evidence="3">f13</strain>
    </source>
</reference>
<gene>
    <name evidence="2" type="ORF">F130042H8_08310</name>
</gene>
<dbReference type="SUPFAM" id="SSF53041">
    <property type="entry name" value="Resolvase-like"/>
    <property type="match status" value="1"/>
</dbReference>
<dbReference type="PANTHER" id="PTHR36172">
    <property type="match status" value="1"/>
</dbReference>
<feature type="domain" description="HTH merR-type" evidence="1">
    <location>
        <begin position="1"/>
        <end position="38"/>
    </location>
</feature>
<dbReference type="PROSITE" id="PS50937">
    <property type="entry name" value="HTH_MERR_2"/>
    <property type="match status" value="1"/>
</dbReference>
<dbReference type="InterPro" id="IPR036162">
    <property type="entry name" value="Resolvase-like_N_sf"/>
</dbReference>
<dbReference type="InterPro" id="IPR000551">
    <property type="entry name" value="MerR-type_HTH_dom"/>
</dbReference>
<comment type="caution">
    <text evidence="2">The sequence shown here is derived from an EMBL/GenBank/DDBJ whole genome shotgun (WGS) entry which is preliminary data.</text>
</comment>
<accession>A0ABQ0AUQ5</accession>
<organism evidence="2 3">
    <name type="scientific">Enterocloster alcoholdehydrogenati</name>
    <dbReference type="NCBI Taxonomy" id="2547410"/>
    <lineage>
        <taxon>Bacteria</taxon>
        <taxon>Bacillati</taxon>
        <taxon>Bacillota</taxon>
        <taxon>Clostridia</taxon>
        <taxon>Lachnospirales</taxon>
        <taxon>Lachnospiraceae</taxon>
        <taxon>Enterocloster</taxon>
    </lineage>
</organism>
<dbReference type="InterPro" id="IPR006119">
    <property type="entry name" value="Resolv_N"/>
</dbReference>
<dbReference type="SMART" id="SM00857">
    <property type="entry name" value="Resolvase"/>
    <property type="match status" value="1"/>
</dbReference>
<dbReference type="NCBIfam" id="NF033518">
    <property type="entry name" value="transpos_IS607"/>
    <property type="match status" value="1"/>
</dbReference>
<evidence type="ECO:0000313" key="3">
    <source>
        <dbReference type="Proteomes" id="UP001600894"/>
    </source>
</evidence>